<keyword evidence="6" id="KW-1133">Transmembrane helix</keyword>
<keyword evidence="4 9" id="KW-0812">Transmembrane</keyword>
<dbReference type="PRINTS" id="PR00926">
    <property type="entry name" value="MITOCARRIER"/>
</dbReference>
<evidence type="ECO:0000256" key="9">
    <source>
        <dbReference type="PROSITE-ProRule" id="PRU00282"/>
    </source>
</evidence>
<evidence type="ECO:0000256" key="5">
    <source>
        <dbReference type="ARBA" id="ARBA00022737"/>
    </source>
</evidence>
<evidence type="ECO:0000256" key="10">
    <source>
        <dbReference type="RuleBase" id="RU000488"/>
    </source>
</evidence>
<keyword evidence="8 9" id="KW-0472">Membrane</keyword>
<evidence type="ECO:0000256" key="8">
    <source>
        <dbReference type="ARBA" id="ARBA00023136"/>
    </source>
</evidence>
<dbReference type="InterPro" id="IPR002067">
    <property type="entry name" value="MCP"/>
</dbReference>
<dbReference type="Pfam" id="PF00153">
    <property type="entry name" value="Mito_carr"/>
    <property type="match status" value="3"/>
</dbReference>
<comment type="similarity">
    <text evidence="2 10">Belongs to the mitochondrial carrier (TC 2.A.29) family.</text>
</comment>
<dbReference type="EMBL" id="HBGF01050234">
    <property type="protein sequence ID" value="CAD9152502.1"/>
    <property type="molecule type" value="Transcribed_RNA"/>
</dbReference>
<evidence type="ECO:0000256" key="6">
    <source>
        <dbReference type="ARBA" id="ARBA00022989"/>
    </source>
</evidence>
<evidence type="ECO:0000256" key="1">
    <source>
        <dbReference type="ARBA" id="ARBA00004225"/>
    </source>
</evidence>
<sequence>MSFWHDVGCSAAAGLIARVPCHPLDTVKTVAMASEGNSAGARPLTVAKSLYAREGVAGFYRGIGIASLGSAPGVACYLTTYETAKRLLPSTGLGGGSSDSALVHLTAGFLAETVSCVVWLPIDVVKERLQSQGPDVEHRYRNSLDGLRRVARYEGVRGLYKGYFMTLGSFGPFSAIYFAAFEWYKRVLFGLDAGTTPGSAQSFTAGALANTTACVATQPLEMVKTRYQIQRAKLTSGGREFDQYTYAYKGMRDGVSTIIRESGVAGLWRGTISRAIYTVPNAALTMALFTTLKQAWTA</sequence>
<dbReference type="SUPFAM" id="SSF103506">
    <property type="entry name" value="Mitochondrial carrier"/>
    <property type="match status" value="1"/>
</dbReference>
<keyword evidence="5" id="KW-0677">Repeat</keyword>
<keyword evidence="7" id="KW-0496">Mitochondrion</keyword>
<dbReference type="GO" id="GO:0048250">
    <property type="term" value="P:iron import into the mitochondrion"/>
    <property type="evidence" value="ECO:0007669"/>
    <property type="project" value="TreeGrafter"/>
</dbReference>
<dbReference type="PROSITE" id="PS50920">
    <property type="entry name" value="SOLCAR"/>
    <property type="match status" value="3"/>
</dbReference>
<evidence type="ECO:0000256" key="2">
    <source>
        <dbReference type="ARBA" id="ARBA00006375"/>
    </source>
</evidence>
<dbReference type="InterPro" id="IPR023395">
    <property type="entry name" value="MCP_dom_sf"/>
</dbReference>
<organism evidence="11">
    <name type="scientific">Neobodo designis</name>
    <name type="common">Flagellated protozoan</name>
    <name type="synonym">Bodo designis</name>
    <dbReference type="NCBI Taxonomy" id="312471"/>
    <lineage>
        <taxon>Eukaryota</taxon>
        <taxon>Discoba</taxon>
        <taxon>Euglenozoa</taxon>
        <taxon>Kinetoplastea</taxon>
        <taxon>Metakinetoplastina</taxon>
        <taxon>Neobodonida</taxon>
        <taxon>Neobodo</taxon>
    </lineage>
</organism>
<dbReference type="GO" id="GO:0015093">
    <property type="term" value="F:ferrous iron transmembrane transporter activity"/>
    <property type="evidence" value="ECO:0007669"/>
    <property type="project" value="TreeGrafter"/>
</dbReference>
<gene>
    <name evidence="11" type="ORF">NDES1114_LOCUS33629</name>
</gene>
<dbReference type="AlphaFoldDB" id="A0A7S1W735"/>
<keyword evidence="3 10" id="KW-0813">Transport</keyword>
<evidence type="ECO:0008006" key="12">
    <source>
        <dbReference type="Google" id="ProtNLM"/>
    </source>
</evidence>
<evidence type="ECO:0000256" key="4">
    <source>
        <dbReference type="ARBA" id="ARBA00022692"/>
    </source>
</evidence>
<evidence type="ECO:0000313" key="11">
    <source>
        <dbReference type="EMBL" id="CAD9152502.1"/>
    </source>
</evidence>
<dbReference type="Gene3D" id="1.50.40.10">
    <property type="entry name" value="Mitochondrial carrier domain"/>
    <property type="match status" value="2"/>
</dbReference>
<dbReference type="GO" id="GO:0031966">
    <property type="term" value="C:mitochondrial membrane"/>
    <property type="evidence" value="ECO:0007669"/>
    <property type="project" value="UniProtKB-SubCell"/>
</dbReference>
<dbReference type="InterPro" id="IPR018108">
    <property type="entry name" value="MCP_transmembrane"/>
</dbReference>
<reference evidence="11" key="1">
    <citation type="submission" date="2021-01" db="EMBL/GenBank/DDBJ databases">
        <authorList>
            <person name="Corre E."/>
            <person name="Pelletier E."/>
            <person name="Niang G."/>
            <person name="Scheremetjew M."/>
            <person name="Finn R."/>
            <person name="Kale V."/>
            <person name="Holt S."/>
            <person name="Cochrane G."/>
            <person name="Meng A."/>
            <person name="Brown T."/>
            <person name="Cohen L."/>
        </authorList>
    </citation>
    <scope>NUCLEOTIDE SEQUENCE</scope>
    <source>
        <strain evidence="11">CCAP 1951/1</strain>
    </source>
</reference>
<protein>
    <recommendedName>
        <fullName evidence="12">Mitochondrial carrier protein</fullName>
    </recommendedName>
</protein>
<comment type="subcellular location">
    <subcellularLocation>
        <location evidence="1">Mitochondrion membrane</location>
        <topology evidence="1">Multi-pass membrane protein</topology>
    </subcellularLocation>
</comment>
<feature type="repeat" description="Solcar" evidence="9">
    <location>
        <begin position="197"/>
        <end position="295"/>
    </location>
</feature>
<proteinExistence type="inferred from homology"/>
<evidence type="ECO:0000256" key="7">
    <source>
        <dbReference type="ARBA" id="ARBA00023128"/>
    </source>
</evidence>
<feature type="repeat" description="Solcar" evidence="9">
    <location>
        <begin position="99"/>
        <end position="187"/>
    </location>
</feature>
<evidence type="ECO:0000256" key="3">
    <source>
        <dbReference type="ARBA" id="ARBA00022448"/>
    </source>
</evidence>
<accession>A0A7S1W735</accession>
<feature type="repeat" description="Solcar" evidence="9">
    <location>
        <begin position="1"/>
        <end position="87"/>
    </location>
</feature>
<dbReference type="PANTHER" id="PTHR45758">
    <property type="entry name" value="MITOFERRIN-1-RELATED"/>
    <property type="match status" value="1"/>
</dbReference>
<name>A0A7S1W735_NEODS</name>
<dbReference type="PANTHER" id="PTHR45758:SF19">
    <property type="entry name" value="CARRIER PROTEIN, PUTATIVE-RELATED"/>
    <property type="match status" value="1"/>
</dbReference>